<dbReference type="SUPFAM" id="SSF56436">
    <property type="entry name" value="C-type lectin-like"/>
    <property type="match status" value="1"/>
</dbReference>
<comment type="pathway">
    <text evidence="3">Amino-acid biosynthesis; ergothioneine biosynthesis.</text>
</comment>
<dbReference type="GO" id="GO:0052699">
    <property type="term" value="P:ergothioneine biosynthetic process"/>
    <property type="evidence" value="ECO:0007669"/>
    <property type="project" value="InterPro"/>
</dbReference>
<keyword evidence="2" id="KW-0408">Iron</keyword>
<feature type="domain" description="Sulfatase-modifying factor enzyme-like" evidence="4">
    <location>
        <begin position="354"/>
        <end position="425"/>
    </location>
</feature>
<feature type="domain" description="DinB-like" evidence="5">
    <location>
        <begin position="22"/>
        <end position="151"/>
    </location>
</feature>
<evidence type="ECO:0000313" key="7">
    <source>
        <dbReference type="Proteomes" id="UP000318126"/>
    </source>
</evidence>
<evidence type="ECO:0000259" key="5">
    <source>
        <dbReference type="Pfam" id="PF12867"/>
    </source>
</evidence>
<accession>A0A553JRC6</accession>
<dbReference type="Proteomes" id="UP000318126">
    <property type="component" value="Unassembled WGS sequence"/>
</dbReference>
<dbReference type="InterPro" id="IPR016187">
    <property type="entry name" value="CTDL_fold"/>
</dbReference>
<dbReference type="PANTHER" id="PTHR23150">
    <property type="entry name" value="SULFATASE MODIFYING FACTOR 1, 2"/>
    <property type="match status" value="1"/>
</dbReference>
<reference evidence="7" key="1">
    <citation type="submission" date="2019-07" db="EMBL/GenBank/DDBJ databases">
        <title>Shewanella sp. YLB-08 draft genomic sequence.</title>
        <authorList>
            <person name="Yu L."/>
        </authorList>
    </citation>
    <scope>NUCLEOTIDE SEQUENCE [LARGE SCALE GENOMIC DNA]</scope>
    <source>
        <strain evidence="7">JCM 20706</strain>
    </source>
</reference>
<gene>
    <name evidence="6" type="ORF">FN961_06785</name>
</gene>
<evidence type="ECO:0000256" key="1">
    <source>
        <dbReference type="ARBA" id="ARBA00023002"/>
    </source>
</evidence>
<evidence type="ECO:0000256" key="3">
    <source>
        <dbReference type="ARBA" id="ARBA00037882"/>
    </source>
</evidence>
<dbReference type="InterPro" id="IPR017806">
    <property type="entry name" value="EgtB"/>
</dbReference>
<evidence type="ECO:0000313" key="6">
    <source>
        <dbReference type="EMBL" id="TRY15014.1"/>
    </source>
</evidence>
<organism evidence="6 7">
    <name type="scientific">Shewanella hanedai</name>
    <name type="common">Alteromonas hanedai</name>
    <dbReference type="NCBI Taxonomy" id="25"/>
    <lineage>
        <taxon>Bacteria</taxon>
        <taxon>Pseudomonadati</taxon>
        <taxon>Pseudomonadota</taxon>
        <taxon>Gammaproteobacteria</taxon>
        <taxon>Alteromonadales</taxon>
        <taxon>Shewanellaceae</taxon>
        <taxon>Shewanella</taxon>
    </lineage>
</organism>
<dbReference type="Pfam" id="PF12867">
    <property type="entry name" value="DinB_2"/>
    <property type="match status" value="1"/>
</dbReference>
<dbReference type="InterPro" id="IPR005532">
    <property type="entry name" value="SUMF_dom"/>
</dbReference>
<feature type="domain" description="Sulfatase-modifying factor enzyme-like" evidence="4">
    <location>
        <begin position="204"/>
        <end position="329"/>
    </location>
</feature>
<evidence type="ECO:0000259" key="4">
    <source>
        <dbReference type="Pfam" id="PF03781"/>
    </source>
</evidence>
<comment type="caution">
    <text evidence="6">The sequence shown here is derived from an EMBL/GenBank/DDBJ whole genome shotgun (WGS) entry which is preliminary data.</text>
</comment>
<dbReference type="EMBL" id="VKGK01000006">
    <property type="protein sequence ID" value="TRY15014.1"/>
    <property type="molecule type" value="Genomic_DNA"/>
</dbReference>
<dbReference type="AlphaFoldDB" id="A0A553JRC6"/>
<evidence type="ECO:0000256" key="2">
    <source>
        <dbReference type="ARBA" id="ARBA00023004"/>
    </source>
</evidence>
<dbReference type="PANTHER" id="PTHR23150:SF36">
    <property type="entry name" value="HERCYNINE OXYGENASE"/>
    <property type="match status" value="1"/>
</dbReference>
<name>A0A553JRC6_SHEHA</name>
<dbReference type="Gene3D" id="3.90.1580.10">
    <property type="entry name" value="paralog of FGE (formylglycine-generating enzyme)"/>
    <property type="match status" value="2"/>
</dbReference>
<sequence length="429" mass="50525">MLSSDSKMLSARAELLDCYLSVRNDTDDICRPLAIEDHAVQPNAEVSPPKWHLGHTTWFFEELILVRFMPDYQRWNEQYRLLFNSYYKSAGQHWIQSERGNLSRPRVDEVLAYRAYVDHHMTLLLQSDIDEPEMEEVLEIGMHHEQQHQELLYMDIKFILGVNPMQVTYDDSFLPEAKGLFVKGVMSELPKTALNEANWETFEEGIYQLGYGGEHFAYDNESPRHNTYLYPFSIAKHTVSNGEYLAFINDEGYNTARYWLSMGWDWLVESHIKHPLYWQQEDGQWYEFTLHGRHVLDLNAPVTHISYFEADAFASWKGCRLPTEQEFEVYLQQNPSEQGLVTELHHPNNTSEDVGQVWCWTRSQYTAYPGFKPYKGMLEEYNGKFMCNQFVLKGGCIATPVGHYRHSYRNFYQPHQRWMFSGIRLSKDI</sequence>
<keyword evidence="1" id="KW-0560">Oxidoreductase</keyword>
<protein>
    <submittedName>
        <fullName evidence="6">Ergothioneine biosynthesis protein EgtB</fullName>
    </submittedName>
</protein>
<keyword evidence="7" id="KW-1185">Reference proteome</keyword>
<dbReference type="RefSeq" id="WP_143563802.1">
    <property type="nucleotide sequence ID" value="NZ_BMPL01000005.1"/>
</dbReference>
<dbReference type="InterPro" id="IPR024775">
    <property type="entry name" value="DinB-like"/>
</dbReference>
<dbReference type="InterPro" id="IPR051043">
    <property type="entry name" value="Sulfatase_Mod_Factor_Kinase"/>
</dbReference>
<proteinExistence type="predicted"/>
<dbReference type="Pfam" id="PF03781">
    <property type="entry name" value="FGE-sulfatase"/>
    <property type="match status" value="2"/>
</dbReference>
<dbReference type="OrthoDB" id="9768004at2"/>
<dbReference type="NCBIfam" id="TIGR03440">
    <property type="entry name" value="egtB_TIGR03440"/>
    <property type="match status" value="1"/>
</dbReference>
<dbReference type="InterPro" id="IPR042095">
    <property type="entry name" value="SUMF_sf"/>
</dbReference>